<proteinExistence type="predicted"/>
<dbReference type="InterPro" id="IPR036873">
    <property type="entry name" value="Rhodanese-like_dom_sf"/>
</dbReference>
<dbReference type="Pfam" id="PF00581">
    <property type="entry name" value="Rhodanese"/>
    <property type="match status" value="1"/>
</dbReference>
<dbReference type="SUPFAM" id="SSF52821">
    <property type="entry name" value="Rhodanese/Cell cycle control phosphatase"/>
    <property type="match status" value="1"/>
</dbReference>
<dbReference type="InterPro" id="IPR001763">
    <property type="entry name" value="Rhodanese-like_dom"/>
</dbReference>
<evidence type="ECO:0000313" key="1">
    <source>
        <dbReference type="EMBL" id="BBU68632.1"/>
    </source>
</evidence>
<accession>A0A679IA39</accession>
<dbReference type="SMART" id="SM00450">
    <property type="entry name" value="RHOD"/>
    <property type="match status" value="1"/>
</dbReference>
<dbReference type="Gene3D" id="3.40.250.10">
    <property type="entry name" value="Rhodanese-like domain"/>
    <property type="match status" value="1"/>
</dbReference>
<dbReference type="PANTHER" id="PTHR43031">
    <property type="entry name" value="FAD-DEPENDENT OXIDOREDUCTASE"/>
    <property type="match status" value="1"/>
</dbReference>
<protein>
    <submittedName>
        <fullName evidence="1">Rhodanese-like domain-containing protein</fullName>
    </submittedName>
</protein>
<dbReference type="PROSITE" id="PS50206">
    <property type="entry name" value="RHODANESE_3"/>
    <property type="match status" value="1"/>
</dbReference>
<dbReference type="AlphaFoldDB" id="A0A679IA39"/>
<name>A0A679IA39_9RHOO</name>
<sequence>MDFFLQPINLGLMAIALISGALLVRQVVQPGGKSVSPQVAIALTDKEGGVLVDVREEHEVAVEHIQGSQFIPLKELPGQIAKLEKYRKKPVVVVCAAGQRSAAACRLLNKAGFEHVSQIEGGIQAWEKAGLPLKRGKAPAKA</sequence>
<dbReference type="InterPro" id="IPR050229">
    <property type="entry name" value="GlpE_sulfurtransferase"/>
</dbReference>
<dbReference type="EMBL" id="AP022345">
    <property type="protein sequence ID" value="BBU68632.1"/>
    <property type="molecule type" value="Genomic_DNA"/>
</dbReference>
<evidence type="ECO:0000313" key="2">
    <source>
        <dbReference type="Proteomes" id="UP000463961"/>
    </source>
</evidence>
<dbReference type="OrthoDB" id="1445766at2"/>
<gene>
    <name evidence="1" type="ORF">ICHIAU1_09150</name>
</gene>
<organism evidence="1 2">
    <name type="scientific">Fluviibacter phosphoraccumulans</name>
    <dbReference type="NCBI Taxonomy" id="1751046"/>
    <lineage>
        <taxon>Bacteria</taxon>
        <taxon>Pseudomonadati</taxon>
        <taxon>Pseudomonadota</taxon>
        <taxon>Betaproteobacteria</taxon>
        <taxon>Rhodocyclales</taxon>
        <taxon>Fluviibacteraceae</taxon>
        <taxon>Fluviibacter</taxon>
    </lineage>
</organism>
<dbReference type="PANTHER" id="PTHR43031:SF18">
    <property type="entry name" value="RHODANESE-RELATED SULFURTRANSFERASES"/>
    <property type="match status" value="1"/>
</dbReference>
<dbReference type="CDD" id="cd00158">
    <property type="entry name" value="RHOD"/>
    <property type="match status" value="1"/>
</dbReference>
<dbReference type="RefSeq" id="WP_162050593.1">
    <property type="nucleotide sequence ID" value="NZ_AP019011.1"/>
</dbReference>
<keyword evidence="2" id="KW-1185">Reference proteome</keyword>
<reference evidence="2" key="1">
    <citation type="submission" date="2020-01" db="EMBL/GenBank/DDBJ databases">
        <title>Phosphoaccumulans saitamaens gen. nov., sp. nov., a polyphosphate accumulating bacterium isolated from surface river water.</title>
        <authorList>
            <person name="Watanabe K."/>
            <person name="Suda W."/>
        </authorList>
    </citation>
    <scope>NUCLEOTIDE SEQUENCE [LARGE SCALE GENOMIC DNA]</scope>
    <source>
        <strain evidence="2">ICHIAU1</strain>
    </source>
</reference>
<dbReference type="Proteomes" id="UP000463961">
    <property type="component" value="Chromosome"/>
</dbReference>